<organism evidence="2 3">
    <name type="scientific">Nocardiopsis tropica</name>
    <dbReference type="NCBI Taxonomy" id="109330"/>
    <lineage>
        <taxon>Bacteria</taxon>
        <taxon>Bacillati</taxon>
        <taxon>Actinomycetota</taxon>
        <taxon>Actinomycetes</taxon>
        <taxon>Streptosporangiales</taxon>
        <taxon>Nocardiopsidaceae</taxon>
        <taxon>Nocardiopsis</taxon>
    </lineage>
</organism>
<gene>
    <name evidence="2" type="ORF">Q8A49_07500</name>
</gene>
<accession>A0ABU7KM21</accession>
<comment type="caution">
    <text evidence="2">The sequence shown here is derived from an EMBL/GenBank/DDBJ whole genome shotgun (WGS) entry which is preliminary data.</text>
</comment>
<dbReference type="Proteomes" id="UP001348641">
    <property type="component" value="Unassembled WGS sequence"/>
</dbReference>
<reference evidence="2 3" key="1">
    <citation type="submission" date="2023-07" db="EMBL/GenBank/DDBJ databases">
        <authorList>
            <person name="Girao M."/>
            <person name="Carvalho M.F."/>
        </authorList>
    </citation>
    <scope>NUCLEOTIDE SEQUENCE [LARGE SCALE GENOMIC DNA]</scope>
    <source>
        <strain evidence="2 3">66/93</strain>
    </source>
</reference>
<feature type="region of interest" description="Disordered" evidence="1">
    <location>
        <begin position="34"/>
        <end position="53"/>
    </location>
</feature>
<proteinExistence type="predicted"/>
<evidence type="ECO:0000313" key="3">
    <source>
        <dbReference type="Proteomes" id="UP001348641"/>
    </source>
</evidence>
<dbReference type="EMBL" id="JAUUCC010000013">
    <property type="protein sequence ID" value="MEE2050338.1"/>
    <property type="molecule type" value="Genomic_DNA"/>
</dbReference>
<protein>
    <submittedName>
        <fullName evidence="2">Uncharacterized protein</fullName>
    </submittedName>
</protein>
<sequence length="335" mass="36836">MAEIPGLPDRAPCEECGAEMAVTKTGTLRKHKTKVDGASMPCPGGGRPVGPARIPRRSTAGFYKCHVTGAMLRSVTTILGQGSPKEALIYWAAKLSAESAMENLPALVKASRRTEDRVEMTKWVARAHTRKRDERADIGTAVHKVIEARVLGEPIPADVLADPEIKPFIVAFDEFVATWQVEFTASEMVVAHYGEEYAGTLDYMFRSPVLSALWDLPADTEYMGDTKTGGELDERTYDGHVRGVYPEAGVQLAAYRRATHGWLRDGRRVEMPLAHSVGVVLQLRPEGYRLYPMRCGDDVFEAFTHIRHVADFHAQLAPHVVGDALTIPTTRKAAA</sequence>
<name>A0ABU7KM21_9ACTN</name>
<dbReference type="RefSeq" id="WP_330157563.1">
    <property type="nucleotide sequence ID" value="NZ_BAAAJA010000059.1"/>
</dbReference>
<evidence type="ECO:0000313" key="2">
    <source>
        <dbReference type="EMBL" id="MEE2050338.1"/>
    </source>
</evidence>
<evidence type="ECO:0000256" key="1">
    <source>
        <dbReference type="SAM" id="MobiDB-lite"/>
    </source>
</evidence>